<evidence type="ECO:0000313" key="5">
    <source>
        <dbReference type="Proteomes" id="UP000016923"/>
    </source>
</evidence>
<dbReference type="InterPro" id="IPR037231">
    <property type="entry name" value="NAP-like_sf"/>
</dbReference>
<dbReference type="GO" id="GO:0005634">
    <property type="term" value="C:nucleus"/>
    <property type="evidence" value="ECO:0007669"/>
    <property type="project" value="InterPro"/>
</dbReference>
<dbReference type="OMA" id="RFTFEFK"/>
<dbReference type="InterPro" id="IPR002164">
    <property type="entry name" value="NAP_family"/>
</dbReference>
<feature type="region of interest" description="Disordered" evidence="3">
    <location>
        <begin position="336"/>
        <end position="362"/>
    </location>
</feature>
<feature type="compositionally biased region" description="Acidic residues" evidence="3">
    <location>
        <begin position="274"/>
        <end position="301"/>
    </location>
</feature>
<feature type="region of interest" description="Disordered" evidence="3">
    <location>
        <begin position="265"/>
        <end position="301"/>
    </location>
</feature>
<reference evidence="4 5" key="1">
    <citation type="journal article" date="2013" name="BMC Genomics">
        <title>The genome and transcriptome of the pine saprophyte Ophiostoma piceae, and a comparison with the bark beetle-associated pine pathogen Grosmannia clavigera.</title>
        <authorList>
            <person name="Haridas S."/>
            <person name="Wang Y."/>
            <person name="Lim L."/>
            <person name="Massoumi Alamouti S."/>
            <person name="Jackman S."/>
            <person name="Docking R."/>
            <person name="Robertson G."/>
            <person name="Birol I."/>
            <person name="Bohlmann J."/>
            <person name="Breuil C."/>
        </authorList>
    </citation>
    <scope>NUCLEOTIDE SEQUENCE [LARGE SCALE GENOMIC DNA]</scope>
    <source>
        <strain evidence="4 5">UAMH 11346</strain>
    </source>
</reference>
<dbReference type="Proteomes" id="UP000016923">
    <property type="component" value="Unassembled WGS sequence"/>
</dbReference>
<keyword evidence="5" id="KW-1185">Reference proteome</keyword>
<dbReference type="EMBL" id="KE148158">
    <property type="protein sequence ID" value="EPE05060.1"/>
    <property type="molecule type" value="Genomic_DNA"/>
</dbReference>
<sequence>MTHSSVTYQELSDLEADFDDFNVELLRIQVQRETALYARRAALVRRIQGFWPLVFEQAPPEVDQYIQPTDAAVLLSALQSIDVTRFEAEKGDPRSVAIKFTFAENEYFEDTVLEKRFWYRQQAPSAEELKTIAEKNEKAKAKRAKSGKTTRDDEDDEETPENWAGLVSEPVPIKWKEGKDLTNGLLDLAVKVWQDVVSGKDGKESKTENQTALEAQLEKTAVGGVSFFNWFGYVGRRVTAEESEVATAQDNKARAERAVKWTEKAEKYSSAADAMEEDVEDEEDEEEDDEDDDDEEDDEDYAFEIFADGDTVALGLAEDLWPNAIKYFYEAQEQDTLSELDFEGESDEEEEEEAPPLKKQKN</sequence>
<dbReference type="SUPFAM" id="SSF143113">
    <property type="entry name" value="NAP-like"/>
    <property type="match status" value="1"/>
</dbReference>
<dbReference type="AlphaFoldDB" id="S3CW84"/>
<feature type="region of interest" description="Disordered" evidence="3">
    <location>
        <begin position="130"/>
        <end position="162"/>
    </location>
</feature>
<proteinExistence type="inferred from homology"/>
<dbReference type="VEuPathDB" id="FungiDB:F503_00214"/>
<organism evidence="4 5">
    <name type="scientific">Ophiostoma piceae (strain UAMH 11346)</name>
    <name type="common">Sap stain fungus</name>
    <dbReference type="NCBI Taxonomy" id="1262450"/>
    <lineage>
        <taxon>Eukaryota</taxon>
        <taxon>Fungi</taxon>
        <taxon>Dikarya</taxon>
        <taxon>Ascomycota</taxon>
        <taxon>Pezizomycotina</taxon>
        <taxon>Sordariomycetes</taxon>
        <taxon>Sordariomycetidae</taxon>
        <taxon>Ophiostomatales</taxon>
        <taxon>Ophiostomataceae</taxon>
        <taxon>Ophiostoma</taxon>
    </lineage>
</organism>
<dbReference type="PANTHER" id="PTHR11875">
    <property type="entry name" value="TESTIS-SPECIFIC Y-ENCODED PROTEIN"/>
    <property type="match status" value="1"/>
</dbReference>
<evidence type="ECO:0000256" key="3">
    <source>
        <dbReference type="SAM" id="MobiDB-lite"/>
    </source>
</evidence>
<dbReference type="Gene3D" id="3.30.1120.90">
    <property type="entry name" value="Nucleosome assembly protein"/>
    <property type="match status" value="1"/>
</dbReference>
<feature type="compositionally biased region" description="Basic and acidic residues" evidence="3">
    <location>
        <begin position="130"/>
        <end position="139"/>
    </location>
</feature>
<protein>
    <submittedName>
        <fullName evidence="4">Nap family protein</fullName>
    </submittedName>
</protein>
<dbReference type="GO" id="GO:0006334">
    <property type="term" value="P:nucleosome assembly"/>
    <property type="evidence" value="ECO:0007669"/>
    <property type="project" value="InterPro"/>
</dbReference>
<name>S3CW84_OPHP1</name>
<dbReference type="STRING" id="1262450.S3CW84"/>
<evidence type="ECO:0000313" key="4">
    <source>
        <dbReference type="EMBL" id="EPE05060.1"/>
    </source>
</evidence>
<evidence type="ECO:0000256" key="1">
    <source>
        <dbReference type="ARBA" id="ARBA00009947"/>
    </source>
</evidence>
<accession>S3CW84</accession>
<dbReference type="eggNOG" id="KOG1508">
    <property type="taxonomic scope" value="Eukaryota"/>
</dbReference>
<comment type="similarity">
    <text evidence="1 2">Belongs to the nucleosome assembly protein (NAP) family.</text>
</comment>
<dbReference type="HOGENOM" id="CLU_038163_0_0_1"/>
<dbReference type="Pfam" id="PF00956">
    <property type="entry name" value="NAP"/>
    <property type="match status" value="1"/>
</dbReference>
<evidence type="ECO:0000256" key="2">
    <source>
        <dbReference type="RuleBase" id="RU003876"/>
    </source>
</evidence>
<dbReference type="OrthoDB" id="19419at2759"/>
<feature type="compositionally biased region" description="Acidic residues" evidence="3">
    <location>
        <begin position="336"/>
        <end position="354"/>
    </location>
</feature>
<gene>
    <name evidence="4" type="ORF">F503_00214</name>
</gene>